<proteinExistence type="predicted"/>
<evidence type="ECO:0000313" key="2">
    <source>
        <dbReference type="EMBL" id="KAI5075858.1"/>
    </source>
</evidence>
<dbReference type="PANTHER" id="PTHR23108:SF3">
    <property type="entry name" value="METHYLTRANSFERASE FAMILY PROTEIN"/>
    <property type="match status" value="1"/>
</dbReference>
<gene>
    <name evidence="1" type="ORF">GOP47_0009452</name>
    <name evidence="2" type="ORF">GOP47_0009934</name>
</gene>
<comment type="caution">
    <text evidence="2">The sequence shown here is derived from an EMBL/GenBank/DDBJ whole genome shotgun (WGS) entry which is preliminary data.</text>
</comment>
<evidence type="ECO:0000313" key="3">
    <source>
        <dbReference type="Proteomes" id="UP000886520"/>
    </source>
</evidence>
<name>A0A9D4UYD8_ADICA</name>
<accession>A0A9D4UYD8</accession>
<dbReference type="PANTHER" id="PTHR23108">
    <property type="entry name" value="METHYLTRANSFERASE-RELATED"/>
    <property type="match status" value="1"/>
</dbReference>
<organism evidence="2 3">
    <name type="scientific">Adiantum capillus-veneris</name>
    <name type="common">Maidenhair fern</name>
    <dbReference type="NCBI Taxonomy" id="13818"/>
    <lineage>
        <taxon>Eukaryota</taxon>
        <taxon>Viridiplantae</taxon>
        <taxon>Streptophyta</taxon>
        <taxon>Embryophyta</taxon>
        <taxon>Tracheophyta</taxon>
        <taxon>Polypodiopsida</taxon>
        <taxon>Polypodiidae</taxon>
        <taxon>Polypodiales</taxon>
        <taxon>Pteridineae</taxon>
        <taxon>Pteridaceae</taxon>
        <taxon>Vittarioideae</taxon>
        <taxon>Adiantum</taxon>
    </lineage>
</organism>
<dbReference type="AlphaFoldDB" id="A0A9D4UYD8"/>
<dbReference type="SUPFAM" id="SSF53335">
    <property type="entry name" value="S-adenosyl-L-methionine-dependent methyltransferases"/>
    <property type="match status" value="1"/>
</dbReference>
<dbReference type="Pfam" id="PF10294">
    <property type="entry name" value="Methyltransf_16"/>
    <property type="match status" value="1"/>
</dbReference>
<protein>
    <recommendedName>
        <fullName evidence="4">Protein N-lysine methyltransferase METTL21A</fullName>
    </recommendedName>
</protein>
<reference evidence="2" key="1">
    <citation type="submission" date="2021-01" db="EMBL/GenBank/DDBJ databases">
        <title>Adiantum capillus-veneris genome.</title>
        <authorList>
            <person name="Fang Y."/>
            <person name="Liao Q."/>
        </authorList>
    </citation>
    <scope>NUCLEOTIDE SEQUENCE</scope>
    <source>
        <strain evidence="2">H3</strain>
        <tissue evidence="2">Leaf</tissue>
    </source>
</reference>
<dbReference type="Proteomes" id="UP000886520">
    <property type="component" value="Chromosome 9"/>
</dbReference>
<sequence>MTAEEDEVWLDESFFIDDSYVLKTFQYGSQIITLYCLQTSSTDYDLTGQIVWPGAELLNKYIARGLLSLNELAILELGSGVGLTGLLCGRYCKKIVMTDHNDKVLEVLQRNIDLQPSICDTNSHASTLLCEKLEWGNEQHLSNILEKHPEGFDLILGADICYQQDSLSSLFKTVKSLLSHESCRSKRFILSYVSRARSIDAALLREAKNFSLGVCEIAGTRASILGDILEGTLFEVQLL</sequence>
<dbReference type="Gene3D" id="3.40.50.150">
    <property type="entry name" value="Vaccinia Virus protein VP39"/>
    <property type="match status" value="1"/>
</dbReference>
<dbReference type="InterPro" id="IPR029063">
    <property type="entry name" value="SAM-dependent_MTases_sf"/>
</dbReference>
<dbReference type="EMBL" id="JABFUD020000009">
    <property type="protein sequence ID" value="KAI5075376.1"/>
    <property type="molecule type" value="Genomic_DNA"/>
</dbReference>
<dbReference type="InterPro" id="IPR019410">
    <property type="entry name" value="Methyltransf_16"/>
</dbReference>
<dbReference type="OrthoDB" id="46564at2759"/>
<dbReference type="GO" id="GO:0008276">
    <property type="term" value="F:protein methyltransferase activity"/>
    <property type="evidence" value="ECO:0007669"/>
    <property type="project" value="InterPro"/>
</dbReference>
<evidence type="ECO:0000313" key="1">
    <source>
        <dbReference type="EMBL" id="KAI5075376.1"/>
    </source>
</evidence>
<dbReference type="InterPro" id="IPR038899">
    <property type="entry name" value="METTL22"/>
</dbReference>
<dbReference type="GO" id="GO:0005634">
    <property type="term" value="C:nucleus"/>
    <property type="evidence" value="ECO:0007669"/>
    <property type="project" value="TreeGrafter"/>
</dbReference>
<keyword evidence="3" id="KW-1185">Reference proteome</keyword>
<evidence type="ECO:0008006" key="4">
    <source>
        <dbReference type="Google" id="ProtNLM"/>
    </source>
</evidence>
<dbReference type="EMBL" id="JABFUD020000009">
    <property type="protein sequence ID" value="KAI5075858.1"/>
    <property type="molecule type" value="Genomic_DNA"/>
</dbReference>